<dbReference type="InterPro" id="IPR039424">
    <property type="entry name" value="SBP_5"/>
</dbReference>
<dbReference type="Gene3D" id="3.10.105.10">
    <property type="entry name" value="Dipeptide-binding Protein, Domain 3"/>
    <property type="match status" value="1"/>
</dbReference>
<dbReference type="PANTHER" id="PTHR30290">
    <property type="entry name" value="PERIPLASMIC BINDING COMPONENT OF ABC TRANSPORTER"/>
    <property type="match status" value="1"/>
</dbReference>
<dbReference type="OrthoDB" id="9803988at2"/>
<dbReference type="PANTHER" id="PTHR30290:SF10">
    <property type="entry name" value="PERIPLASMIC OLIGOPEPTIDE-BINDING PROTEIN-RELATED"/>
    <property type="match status" value="1"/>
</dbReference>
<evidence type="ECO:0000313" key="7">
    <source>
        <dbReference type="Proteomes" id="UP000306147"/>
    </source>
</evidence>
<proteinExistence type="inferred from homology"/>
<name>A0A4S1X2V9_9SPHN</name>
<dbReference type="EMBL" id="SRXT01000007">
    <property type="protein sequence ID" value="TGX50281.1"/>
    <property type="molecule type" value="Genomic_DNA"/>
</dbReference>
<gene>
    <name evidence="6" type="ORF">E5A73_17840</name>
</gene>
<dbReference type="SUPFAM" id="SSF53850">
    <property type="entry name" value="Periplasmic binding protein-like II"/>
    <property type="match status" value="1"/>
</dbReference>
<dbReference type="RefSeq" id="WP_135965198.1">
    <property type="nucleotide sequence ID" value="NZ_SRXT01000007.1"/>
</dbReference>
<keyword evidence="4" id="KW-0732">Signal</keyword>
<feature type="domain" description="Solute-binding protein family 5" evidence="5">
    <location>
        <begin position="74"/>
        <end position="318"/>
    </location>
</feature>
<dbReference type="Pfam" id="PF00496">
    <property type="entry name" value="SBP_bac_5"/>
    <property type="match status" value="1"/>
</dbReference>
<protein>
    <submittedName>
        <fullName evidence="6">ABC transporter substrate-binding protein</fullName>
    </submittedName>
</protein>
<dbReference type="AlphaFoldDB" id="A0A4S1X2V9"/>
<keyword evidence="7" id="KW-1185">Reference proteome</keyword>
<sequence length="488" mass="51813">MQRSTSLVVLLGLALAAGGCGSGQRKDDAPVVVSVIGGESKAADPSAGPLDAAERVLMGATAQGLVRFDAGGQIEAALAERWIVIDDGRSYIFRLREATWPDGAPVTAAQVVRVLRRAAAPGSRNTLAPFLAVIDEIVEMTPTVIEVRLKRPRPDLLKLFAQPELAVFRTGTLDGSGPFRAQPSVRGRVLLRPVPDPGGAGDNSAPEPEETVQLLAERAAVALARFKARESDLILGGSFVDWPIAAQAALAPANLHVEQPSGLFGLAVAEREGFLSEPGNRAAVAMAINRAALTQALRPDWTPLETLLPGQLDSAAPPARADWSSLTLDARRQMARDRVTAWRRVHPEPLTLRIALPAGPGATLLWAHLAEAMLRIGITPQRVGAAAPADLRLIDAIAPYDSGRWFVQTACVACSDEAKALIAAGREAPDLAARAQRIAEADAALTADAAYIPIAQPLRWSLVALRLGAWQGNARGWHPLNHLRNEKE</sequence>
<organism evidence="6 7">
    <name type="scientific">Sphingomonas gei</name>
    <dbReference type="NCBI Taxonomy" id="1395960"/>
    <lineage>
        <taxon>Bacteria</taxon>
        <taxon>Pseudomonadati</taxon>
        <taxon>Pseudomonadota</taxon>
        <taxon>Alphaproteobacteria</taxon>
        <taxon>Sphingomonadales</taxon>
        <taxon>Sphingomonadaceae</taxon>
        <taxon>Sphingomonas</taxon>
    </lineage>
</organism>
<dbReference type="Proteomes" id="UP000306147">
    <property type="component" value="Unassembled WGS sequence"/>
</dbReference>
<dbReference type="GO" id="GO:0015833">
    <property type="term" value="P:peptide transport"/>
    <property type="evidence" value="ECO:0007669"/>
    <property type="project" value="TreeGrafter"/>
</dbReference>
<dbReference type="GO" id="GO:0030313">
    <property type="term" value="C:cell envelope"/>
    <property type="evidence" value="ECO:0007669"/>
    <property type="project" value="UniProtKB-SubCell"/>
</dbReference>
<dbReference type="Gene3D" id="3.40.190.10">
    <property type="entry name" value="Periplasmic binding protein-like II"/>
    <property type="match status" value="1"/>
</dbReference>
<evidence type="ECO:0000256" key="4">
    <source>
        <dbReference type="ARBA" id="ARBA00022729"/>
    </source>
</evidence>
<comment type="similarity">
    <text evidence="2">Belongs to the bacterial solute-binding protein 5 family.</text>
</comment>
<comment type="subcellular location">
    <subcellularLocation>
        <location evidence="1">Periplasm</location>
    </subcellularLocation>
</comment>
<evidence type="ECO:0000313" key="6">
    <source>
        <dbReference type="EMBL" id="TGX50281.1"/>
    </source>
</evidence>
<comment type="caution">
    <text evidence="6">The sequence shown here is derived from an EMBL/GenBank/DDBJ whole genome shotgun (WGS) entry which is preliminary data.</text>
</comment>
<reference evidence="6 7" key="1">
    <citation type="submission" date="2019-04" db="EMBL/GenBank/DDBJ databases">
        <title>Sphingomonas psychrotolerans sp. nov., isolated from soil in the Tianshan Mountains, Xinjiang, China.</title>
        <authorList>
            <person name="Luo Y."/>
            <person name="Sheng H."/>
        </authorList>
    </citation>
    <scope>NUCLEOTIDE SEQUENCE [LARGE SCALE GENOMIC DNA]</scope>
    <source>
        <strain evidence="6 7">ZFGT-11</strain>
    </source>
</reference>
<dbReference type="GO" id="GO:1904680">
    <property type="term" value="F:peptide transmembrane transporter activity"/>
    <property type="evidence" value="ECO:0007669"/>
    <property type="project" value="TreeGrafter"/>
</dbReference>
<evidence type="ECO:0000256" key="3">
    <source>
        <dbReference type="ARBA" id="ARBA00022448"/>
    </source>
</evidence>
<evidence type="ECO:0000259" key="5">
    <source>
        <dbReference type="Pfam" id="PF00496"/>
    </source>
</evidence>
<dbReference type="InterPro" id="IPR000914">
    <property type="entry name" value="SBP_5_dom"/>
</dbReference>
<keyword evidence="3" id="KW-0813">Transport</keyword>
<dbReference type="PROSITE" id="PS51257">
    <property type="entry name" value="PROKAR_LIPOPROTEIN"/>
    <property type="match status" value="1"/>
</dbReference>
<evidence type="ECO:0000256" key="2">
    <source>
        <dbReference type="ARBA" id="ARBA00005695"/>
    </source>
</evidence>
<evidence type="ECO:0000256" key="1">
    <source>
        <dbReference type="ARBA" id="ARBA00004418"/>
    </source>
</evidence>
<accession>A0A4S1X2V9</accession>